<sequence length="207" mass="19747">MGRTRLGRFAAITVPAAVVSAGLGVAIVQGMVSATIASADDFSLSASSISASGLAVRPGFAGAGASTDDSKSSVVAEVSGAKAPDLGLELTKSLPVLGSLDLNVCLASGSTNFDLGSVTLNAADLNATGADSAIADVKVGTTQSAAGMTADSDTGYDADGFALTGGAATLNGLNAAAYSATLPDGLSGLSGLGIHTAFGAKGSAQAC</sequence>
<organism evidence="1 2">
    <name type="scientific">Nocardioides eburneus</name>
    <dbReference type="NCBI Taxonomy" id="3231482"/>
    <lineage>
        <taxon>Bacteria</taxon>
        <taxon>Bacillati</taxon>
        <taxon>Actinomycetota</taxon>
        <taxon>Actinomycetes</taxon>
        <taxon>Propionibacteriales</taxon>
        <taxon>Nocardioidaceae</taxon>
        <taxon>Nocardioides</taxon>
    </lineage>
</organism>
<dbReference type="Proteomes" id="UP001556631">
    <property type="component" value="Unassembled WGS sequence"/>
</dbReference>
<dbReference type="EMBL" id="JBFPJR010000017">
    <property type="protein sequence ID" value="MEX0428165.1"/>
    <property type="molecule type" value="Genomic_DNA"/>
</dbReference>
<comment type="caution">
    <text evidence="1">The sequence shown here is derived from an EMBL/GenBank/DDBJ whole genome shotgun (WGS) entry which is preliminary data.</text>
</comment>
<gene>
    <name evidence="1" type="ORF">AB3X52_11090</name>
</gene>
<dbReference type="RefSeq" id="WP_367994133.1">
    <property type="nucleotide sequence ID" value="NZ_JBFPJR010000017.1"/>
</dbReference>
<evidence type="ECO:0008006" key="3">
    <source>
        <dbReference type="Google" id="ProtNLM"/>
    </source>
</evidence>
<name>A0ABV3SYZ4_9ACTN</name>
<protein>
    <recommendedName>
        <fullName evidence="3">Cholesterol esterase</fullName>
    </recommendedName>
</protein>
<evidence type="ECO:0000313" key="1">
    <source>
        <dbReference type="EMBL" id="MEX0428165.1"/>
    </source>
</evidence>
<accession>A0ABV3SYZ4</accession>
<proteinExistence type="predicted"/>
<keyword evidence="2" id="KW-1185">Reference proteome</keyword>
<reference evidence="1 2" key="1">
    <citation type="submission" date="2024-07" db="EMBL/GenBank/DDBJ databases">
        <authorList>
            <person name="Lee S."/>
            <person name="Kang M."/>
        </authorList>
    </citation>
    <scope>NUCLEOTIDE SEQUENCE [LARGE SCALE GENOMIC DNA]</scope>
    <source>
        <strain evidence="1 2">DS6</strain>
    </source>
</reference>
<evidence type="ECO:0000313" key="2">
    <source>
        <dbReference type="Proteomes" id="UP001556631"/>
    </source>
</evidence>